<gene>
    <name evidence="2" type="ORF">H9626_14475</name>
</gene>
<protein>
    <submittedName>
        <fullName evidence="2">Acyloxyacyl hydrolase</fullName>
    </submittedName>
</protein>
<comment type="caution">
    <text evidence="2">The sequence shown here is derived from an EMBL/GenBank/DDBJ whole genome shotgun (WGS) entry which is preliminary data.</text>
</comment>
<name>A0ABR8VF41_9BACT</name>
<feature type="chain" id="PRO_5045598450" evidence="1">
    <location>
        <begin position="22"/>
        <end position="416"/>
    </location>
</feature>
<keyword evidence="3" id="KW-1185">Reference proteome</keyword>
<dbReference type="EMBL" id="JACSPQ010000055">
    <property type="protein sequence ID" value="MBD8003388.1"/>
    <property type="molecule type" value="Genomic_DNA"/>
</dbReference>
<proteinExistence type="predicted"/>
<dbReference type="Pfam" id="PF09411">
    <property type="entry name" value="PagL"/>
    <property type="match status" value="1"/>
</dbReference>
<evidence type="ECO:0000313" key="3">
    <source>
        <dbReference type="Proteomes" id="UP000616346"/>
    </source>
</evidence>
<evidence type="ECO:0000313" key="2">
    <source>
        <dbReference type="EMBL" id="MBD8003388.1"/>
    </source>
</evidence>
<keyword evidence="1" id="KW-0732">Signal</keyword>
<reference evidence="2 3" key="1">
    <citation type="submission" date="2020-08" db="EMBL/GenBank/DDBJ databases">
        <title>A Genomic Blueprint of the Chicken Gut Microbiome.</title>
        <authorList>
            <person name="Gilroy R."/>
            <person name="Ravi A."/>
            <person name="Getino M."/>
            <person name="Pursley I."/>
            <person name="Horton D.L."/>
            <person name="Alikhan N.-F."/>
            <person name="Baker D."/>
            <person name="Gharbi K."/>
            <person name="Hall N."/>
            <person name="Watson M."/>
            <person name="Adriaenssens E.M."/>
            <person name="Foster-Nyarko E."/>
            <person name="Jarju S."/>
            <person name="Secka A."/>
            <person name="Antonio M."/>
            <person name="Oren A."/>
            <person name="Chaudhuri R."/>
            <person name="La Ragione R.M."/>
            <person name="Hildebrand F."/>
            <person name="Pallen M.J."/>
        </authorList>
    </citation>
    <scope>NUCLEOTIDE SEQUENCE [LARGE SCALE GENOMIC DNA]</scope>
    <source>
        <strain evidence="2 3">Sa1YUN3</strain>
    </source>
</reference>
<dbReference type="Gene3D" id="2.40.160.20">
    <property type="match status" value="1"/>
</dbReference>
<feature type="signal peptide" evidence="1">
    <location>
        <begin position="1"/>
        <end position="21"/>
    </location>
</feature>
<accession>A0ABR8VF41</accession>
<dbReference type="Proteomes" id="UP000616346">
    <property type="component" value="Unassembled WGS sequence"/>
</dbReference>
<evidence type="ECO:0000256" key="1">
    <source>
        <dbReference type="SAM" id="SignalP"/>
    </source>
</evidence>
<dbReference type="GO" id="GO:0016787">
    <property type="term" value="F:hydrolase activity"/>
    <property type="evidence" value="ECO:0007669"/>
    <property type="project" value="UniProtKB-KW"/>
</dbReference>
<dbReference type="InterPro" id="IPR018550">
    <property type="entry name" value="Lipid-A_deacylase-rel"/>
</dbReference>
<keyword evidence="2" id="KW-0378">Hydrolase</keyword>
<organism evidence="2 3">
    <name type="scientific">Phocaeicola faecium</name>
    <dbReference type="NCBI Taxonomy" id="2762213"/>
    <lineage>
        <taxon>Bacteria</taxon>
        <taxon>Pseudomonadati</taxon>
        <taxon>Bacteroidota</taxon>
        <taxon>Bacteroidia</taxon>
        <taxon>Bacteroidales</taxon>
        <taxon>Bacteroidaceae</taxon>
        <taxon>Phocaeicola</taxon>
    </lineage>
</organism>
<sequence length="416" mass="46501">MNAKKLIGILTLFLFSGFCAASPATTPTDSVTRNSFSTGNDSHPKKMVHAIGVAFKPTYVFPTHEFLKGMNNAQSPINSALSGHLKYGFRFTPETKLGQLYPHAVQGIGIGYNTFFNSAEMGNPLAVYVFQTSRIATITPKLSFDYEWNFGASFGWKKYNPETNPMNRVVGSKINAYINLEFLLNWQLAPGTELRAGIDLTHYSNGNTGYPNSGVNTIGASIGVTRFFGGGDKSEKPAYLRCKPSFSRYMSYDLIVYGATRKKGVFFENNNSFLVPGSFGIVGLNFNPLYNFNRYFRAGVSLDVQYDESANIQQHVANEVIPSTPEEIRFYRPPFKEQFSMGLSVRAEVVMPIFSINIGIGKNFLCKGPDTNKFYQTLALKTNLTKNLFLHTGYQLYRFKDPNNLMLGIGYRFNAR</sequence>